<keyword evidence="3" id="KW-1185">Reference proteome</keyword>
<sequence>MLYYLINTIIIICVAIGWIGIIGAISTQQHTFGLYGAIACFIALGLVYYKDWRHWDQDEDDE</sequence>
<keyword evidence="1" id="KW-0812">Transmembrane</keyword>
<evidence type="ECO:0000256" key="1">
    <source>
        <dbReference type="SAM" id="Phobius"/>
    </source>
</evidence>
<organism evidence="2 3">
    <name type="scientific">Rheinheimera phage vB_RspM_Barba19A</name>
    <dbReference type="NCBI Taxonomy" id="2565658"/>
    <lineage>
        <taxon>Viruses</taxon>
        <taxon>Duplodnaviria</taxon>
        <taxon>Heunggongvirae</taxon>
        <taxon>Uroviricota</taxon>
        <taxon>Caudoviricetes</taxon>
        <taxon>Barbavirus</taxon>
        <taxon>Barbavirus barba19A</taxon>
    </lineage>
</organism>
<evidence type="ECO:0000313" key="2">
    <source>
        <dbReference type="EMBL" id="QCQ61872.1"/>
    </source>
</evidence>
<keyword evidence="1" id="KW-1133">Transmembrane helix</keyword>
<feature type="transmembrane region" description="Helical" evidence="1">
    <location>
        <begin position="32"/>
        <end position="49"/>
    </location>
</feature>
<proteinExistence type="predicted"/>
<name>A0A4P8N6A2_9CAUD</name>
<dbReference type="EMBL" id="MK719730">
    <property type="protein sequence ID" value="QCQ61872.1"/>
    <property type="molecule type" value="Genomic_DNA"/>
</dbReference>
<gene>
    <name evidence="2" type="ORF">Barba19A_gp032</name>
</gene>
<protein>
    <submittedName>
        <fullName evidence="2">Uncharacterized protein</fullName>
    </submittedName>
</protein>
<dbReference type="Proteomes" id="UP000304203">
    <property type="component" value="Segment"/>
</dbReference>
<reference evidence="2 3" key="1">
    <citation type="submission" date="2019-03" db="EMBL/GenBank/DDBJ databases">
        <title>Genomic and seasonal variations among aquatic phages infecting the Baltic Sea Gammaproteobacteria Rheinheimera sp. bal341.</title>
        <authorList>
            <person name="Nilsson E."/>
            <person name="Li K."/>
            <person name="Fridlund J."/>
            <person name="Sulcius S."/>
            <person name="Bunse C."/>
            <person name="Karlsson C.M.G."/>
            <person name="Lindh M."/>
            <person name="Lundin D."/>
            <person name="Pinhassi J."/>
            <person name="Holmfeldt K."/>
        </authorList>
    </citation>
    <scope>NUCLEOTIDE SEQUENCE [LARGE SCALE GENOMIC DNA]</scope>
</reference>
<keyword evidence="1" id="KW-0472">Membrane</keyword>
<accession>A0A4P8N6A2</accession>
<feature type="transmembrane region" description="Helical" evidence="1">
    <location>
        <begin position="6"/>
        <end position="25"/>
    </location>
</feature>
<evidence type="ECO:0000313" key="3">
    <source>
        <dbReference type="Proteomes" id="UP000304203"/>
    </source>
</evidence>